<keyword evidence="2" id="KW-1185">Reference proteome</keyword>
<dbReference type="OrthoDB" id="2794314at2759"/>
<name>A0A0C9VP99_9AGAM</name>
<dbReference type="HOGENOM" id="CLU_156030_1_0_1"/>
<organism evidence="1 2">
    <name type="scientific">Hydnomerulius pinastri MD-312</name>
    <dbReference type="NCBI Taxonomy" id="994086"/>
    <lineage>
        <taxon>Eukaryota</taxon>
        <taxon>Fungi</taxon>
        <taxon>Dikarya</taxon>
        <taxon>Basidiomycota</taxon>
        <taxon>Agaricomycotina</taxon>
        <taxon>Agaricomycetes</taxon>
        <taxon>Agaricomycetidae</taxon>
        <taxon>Boletales</taxon>
        <taxon>Boletales incertae sedis</taxon>
        <taxon>Leucogyrophana</taxon>
    </lineage>
</organism>
<evidence type="ECO:0000313" key="2">
    <source>
        <dbReference type="Proteomes" id="UP000053820"/>
    </source>
</evidence>
<evidence type="ECO:0000313" key="1">
    <source>
        <dbReference type="EMBL" id="KIJ59520.1"/>
    </source>
</evidence>
<proteinExistence type="predicted"/>
<protein>
    <submittedName>
        <fullName evidence="1">Uncharacterized protein</fullName>
    </submittedName>
</protein>
<dbReference type="AlphaFoldDB" id="A0A0C9VP99"/>
<sequence>CDQRRGVIKLQNGADDLPYSKAAHQVIIALRCATHQRPFNMVNDKYYKMEVQMLRPGTELPHPTTVSKDIKYLYINLASDVRAYFVV</sequence>
<feature type="non-terminal residue" evidence="1">
    <location>
        <position position="87"/>
    </location>
</feature>
<dbReference type="EMBL" id="KN839886">
    <property type="protein sequence ID" value="KIJ59520.1"/>
    <property type="molecule type" value="Genomic_DNA"/>
</dbReference>
<gene>
    <name evidence="1" type="ORF">HYDPIDRAFT_63372</name>
</gene>
<dbReference type="Proteomes" id="UP000053820">
    <property type="component" value="Unassembled WGS sequence"/>
</dbReference>
<feature type="non-terminal residue" evidence="1">
    <location>
        <position position="1"/>
    </location>
</feature>
<reference evidence="1 2" key="1">
    <citation type="submission" date="2014-04" db="EMBL/GenBank/DDBJ databases">
        <title>Evolutionary Origins and Diversification of the Mycorrhizal Mutualists.</title>
        <authorList>
            <consortium name="DOE Joint Genome Institute"/>
            <consortium name="Mycorrhizal Genomics Consortium"/>
            <person name="Kohler A."/>
            <person name="Kuo A."/>
            <person name="Nagy L.G."/>
            <person name="Floudas D."/>
            <person name="Copeland A."/>
            <person name="Barry K.W."/>
            <person name="Cichocki N."/>
            <person name="Veneault-Fourrey C."/>
            <person name="LaButti K."/>
            <person name="Lindquist E.A."/>
            <person name="Lipzen A."/>
            <person name="Lundell T."/>
            <person name="Morin E."/>
            <person name="Murat C."/>
            <person name="Riley R."/>
            <person name="Ohm R."/>
            <person name="Sun H."/>
            <person name="Tunlid A."/>
            <person name="Henrissat B."/>
            <person name="Grigoriev I.V."/>
            <person name="Hibbett D.S."/>
            <person name="Martin F."/>
        </authorList>
    </citation>
    <scope>NUCLEOTIDE SEQUENCE [LARGE SCALE GENOMIC DNA]</scope>
    <source>
        <strain evidence="1 2">MD-312</strain>
    </source>
</reference>
<accession>A0A0C9VP99</accession>